<evidence type="ECO:0000313" key="5">
    <source>
        <dbReference type="Proteomes" id="UP001501480"/>
    </source>
</evidence>
<protein>
    <submittedName>
        <fullName evidence="4">2-hydroxyacid dehydrogenase</fullName>
    </submittedName>
</protein>
<dbReference type="PANTHER" id="PTHR10996">
    <property type="entry name" value="2-HYDROXYACID DEHYDROGENASE-RELATED"/>
    <property type="match status" value="1"/>
</dbReference>
<dbReference type="Pfam" id="PF02826">
    <property type="entry name" value="2-Hacid_dh_C"/>
    <property type="match status" value="1"/>
</dbReference>
<reference evidence="4 5" key="1">
    <citation type="journal article" date="2019" name="Int. J. Syst. Evol. Microbiol.">
        <title>The Global Catalogue of Microorganisms (GCM) 10K type strain sequencing project: providing services to taxonomists for standard genome sequencing and annotation.</title>
        <authorList>
            <consortium name="The Broad Institute Genomics Platform"/>
            <consortium name="The Broad Institute Genome Sequencing Center for Infectious Disease"/>
            <person name="Wu L."/>
            <person name="Ma J."/>
        </authorList>
    </citation>
    <scope>NUCLEOTIDE SEQUENCE [LARGE SCALE GENOMIC DNA]</scope>
    <source>
        <strain evidence="4 5">JCM 15749</strain>
    </source>
</reference>
<organism evidence="4 5">
    <name type="scientific">Aeromicrobium halocynthiae</name>
    <dbReference type="NCBI Taxonomy" id="560557"/>
    <lineage>
        <taxon>Bacteria</taxon>
        <taxon>Bacillati</taxon>
        <taxon>Actinomycetota</taxon>
        <taxon>Actinomycetes</taxon>
        <taxon>Propionibacteriales</taxon>
        <taxon>Nocardioidaceae</taxon>
        <taxon>Aeromicrobium</taxon>
    </lineage>
</organism>
<dbReference type="InterPro" id="IPR006140">
    <property type="entry name" value="D-isomer_DH_NAD-bd"/>
</dbReference>
<evidence type="ECO:0000313" key="4">
    <source>
        <dbReference type="EMBL" id="GAA2076018.1"/>
    </source>
</evidence>
<evidence type="ECO:0000256" key="2">
    <source>
        <dbReference type="ARBA" id="ARBA00023027"/>
    </source>
</evidence>
<accession>A0ABN2VXW1</accession>
<dbReference type="SUPFAM" id="SSF51735">
    <property type="entry name" value="NAD(P)-binding Rossmann-fold domains"/>
    <property type="match status" value="1"/>
</dbReference>
<keyword evidence="2" id="KW-0520">NAD</keyword>
<proteinExistence type="predicted"/>
<dbReference type="CDD" id="cd12166">
    <property type="entry name" value="2-Hacid_dh_7"/>
    <property type="match status" value="1"/>
</dbReference>
<dbReference type="EMBL" id="BAAAPY010000004">
    <property type="protein sequence ID" value="GAA2076018.1"/>
    <property type="molecule type" value="Genomic_DNA"/>
</dbReference>
<dbReference type="InterPro" id="IPR036291">
    <property type="entry name" value="NAD(P)-bd_dom_sf"/>
</dbReference>
<dbReference type="RefSeq" id="WP_344326302.1">
    <property type="nucleotide sequence ID" value="NZ_BAAAPY010000004.1"/>
</dbReference>
<comment type="caution">
    <text evidence="4">The sequence shown here is derived from an EMBL/GenBank/DDBJ whole genome shotgun (WGS) entry which is preliminary data.</text>
</comment>
<dbReference type="Proteomes" id="UP001501480">
    <property type="component" value="Unassembled WGS sequence"/>
</dbReference>
<keyword evidence="1" id="KW-0560">Oxidoreductase</keyword>
<dbReference type="PANTHER" id="PTHR10996:SF178">
    <property type="entry name" value="2-HYDROXYACID DEHYDROGENASE YGL185C-RELATED"/>
    <property type="match status" value="1"/>
</dbReference>
<name>A0ABN2VXW1_9ACTN</name>
<dbReference type="InterPro" id="IPR050223">
    <property type="entry name" value="D-isomer_2-hydroxyacid_DH"/>
</dbReference>
<keyword evidence="5" id="KW-1185">Reference proteome</keyword>
<dbReference type="Gene3D" id="3.40.50.720">
    <property type="entry name" value="NAD(P)-binding Rossmann-like Domain"/>
    <property type="match status" value="2"/>
</dbReference>
<evidence type="ECO:0000259" key="3">
    <source>
        <dbReference type="Pfam" id="PF02826"/>
    </source>
</evidence>
<feature type="domain" description="D-isomer specific 2-hydroxyacid dehydrogenase NAD-binding" evidence="3">
    <location>
        <begin position="103"/>
        <end position="275"/>
    </location>
</feature>
<sequence>MSLRLSLPDQQTLERYTDLADSGDGVELLVWDFGSAPPAGAPIDLALRPYVLSGDLSVLDPERLRAVQTQALGYDDAIGQVPEAITWCNAVGVHEGPTAEIAMALILASQRGVDDFARAMPSGDWAPRPMRPGLLGARVLLVGYGGIGTELHRRLDGFGTEVVRVASRARSDEHGPIHGVDELAALLPHADVVAVAVPYGDATHHLVDDAFLEAMAPGALLVNVARGKVADTDALVRHAGDGRVRVALDVVDPEPLPPDHPLWTTPGVLVSPHVGGAVTTYADRVEALVRRQVRHLLAGEPLECVVDVSG</sequence>
<gene>
    <name evidence="4" type="ORF">GCM10009821_13980</name>
</gene>
<evidence type="ECO:0000256" key="1">
    <source>
        <dbReference type="ARBA" id="ARBA00023002"/>
    </source>
</evidence>